<evidence type="ECO:0000313" key="2">
    <source>
        <dbReference type="Proteomes" id="UP000268014"/>
    </source>
</evidence>
<dbReference type="InterPro" id="IPR008042">
    <property type="entry name" value="Retrotrans_Pao"/>
</dbReference>
<accession>A0A0N4WTF7</accession>
<dbReference type="OrthoDB" id="5877161at2759"/>
<gene>
    <name evidence="1" type="ORF">HPLM_LOCUS14862</name>
</gene>
<sequence>MKLLTEDNLAVYRFRRVTFVIDASSFFLSATIHFHLNNYVENKELAAEMASNLYCGYSNGRHTQIHMFKSIYNGLKMNLRAFRSNNFEILTAISAPDRSSNTSPKVLGKPWDSIANKISSCVNVQREEVVGKRTIAQQIASVYNLFGWLIPLLVEAKHFQQFLRKYHYDWDQSLSEKHKEQWDCIVQDISEFRKELPRRVTQEGLRSYTLVTF</sequence>
<keyword evidence="2" id="KW-1185">Reference proteome</keyword>
<proteinExistence type="predicted"/>
<organism evidence="3">
    <name type="scientific">Haemonchus placei</name>
    <name type="common">Barber's pole worm</name>
    <dbReference type="NCBI Taxonomy" id="6290"/>
    <lineage>
        <taxon>Eukaryota</taxon>
        <taxon>Metazoa</taxon>
        <taxon>Ecdysozoa</taxon>
        <taxon>Nematoda</taxon>
        <taxon>Chromadorea</taxon>
        <taxon>Rhabditida</taxon>
        <taxon>Rhabditina</taxon>
        <taxon>Rhabditomorpha</taxon>
        <taxon>Strongyloidea</taxon>
        <taxon>Trichostrongylidae</taxon>
        <taxon>Haemonchus</taxon>
    </lineage>
</organism>
<reference evidence="1 2" key="2">
    <citation type="submission" date="2018-11" db="EMBL/GenBank/DDBJ databases">
        <authorList>
            <consortium name="Pathogen Informatics"/>
        </authorList>
    </citation>
    <scope>NUCLEOTIDE SEQUENCE [LARGE SCALE GENOMIC DNA]</scope>
    <source>
        <strain evidence="1 2">MHpl1</strain>
    </source>
</reference>
<dbReference type="AlphaFoldDB" id="A0A0N4WTF7"/>
<dbReference type="Pfam" id="PF05380">
    <property type="entry name" value="Peptidase_A17"/>
    <property type="match status" value="1"/>
</dbReference>
<evidence type="ECO:0000313" key="1">
    <source>
        <dbReference type="EMBL" id="VDO54435.1"/>
    </source>
</evidence>
<evidence type="ECO:0000313" key="3">
    <source>
        <dbReference type="WBParaSite" id="HPLM_0001487001-mRNA-1"/>
    </source>
</evidence>
<protein>
    <submittedName>
        <fullName evidence="3">Tyrosine-protein phosphatase domain-containing protein</fullName>
    </submittedName>
</protein>
<dbReference type="Proteomes" id="UP000268014">
    <property type="component" value="Unassembled WGS sequence"/>
</dbReference>
<dbReference type="EMBL" id="UZAF01018735">
    <property type="protein sequence ID" value="VDO54435.1"/>
    <property type="molecule type" value="Genomic_DNA"/>
</dbReference>
<reference evidence="3" key="1">
    <citation type="submission" date="2017-02" db="UniProtKB">
        <authorList>
            <consortium name="WormBaseParasite"/>
        </authorList>
    </citation>
    <scope>IDENTIFICATION</scope>
</reference>
<name>A0A0N4WTF7_HAEPC</name>
<dbReference type="WBParaSite" id="HPLM_0001487001-mRNA-1">
    <property type="protein sequence ID" value="HPLM_0001487001-mRNA-1"/>
    <property type="gene ID" value="HPLM_0001487001"/>
</dbReference>
<dbReference type="OMA" id="MIFDATH"/>
<dbReference type="STRING" id="6290.A0A0N4WTF7"/>